<name>A0A7W4W9M4_9GAMM</name>
<dbReference type="RefSeq" id="WP_183457362.1">
    <property type="nucleotide sequence ID" value="NZ_JACHWZ010000004.1"/>
</dbReference>
<dbReference type="PRINTS" id="PR00032">
    <property type="entry name" value="HTHARAC"/>
</dbReference>
<dbReference type="InterPro" id="IPR035418">
    <property type="entry name" value="AraC-bd_2"/>
</dbReference>
<dbReference type="InterPro" id="IPR009057">
    <property type="entry name" value="Homeodomain-like_sf"/>
</dbReference>
<dbReference type="PROSITE" id="PS01124">
    <property type="entry name" value="HTH_ARAC_FAMILY_2"/>
    <property type="match status" value="1"/>
</dbReference>
<accession>A0A7W4W9M4</accession>
<evidence type="ECO:0000256" key="2">
    <source>
        <dbReference type="ARBA" id="ARBA00023125"/>
    </source>
</evidence>
<dbReference type="PANTHER" id="PTHR46796">
    <property type="entry name" value="HTH-TYPE TRANSCRIPTIONAL ACTIVATOR RHAS-RELATED"/>
    <property type="match status" value="1"/>
</dbReference>
<dbReference type="InterPro" id="IPR018060">
    <property type="entry name" value="HTH_AraC"/>
</dbReference>
<dbReference type="SMART" id="SM00342">
    <property type="entry name" value="HTH_ARAC"/>
    <property type="match status" value="1"/>
</dbReference>
<dbReference type="InterPro" id="IPR020449">
    <property type="entry name" value="Tscrpt_reg_AraC-type_HTH"/>
</dbReference>
<dbReference type="Pfam" id="PF14525">
    <property type="entry name" value="AraC_binding_2"/>
    <property type="match status" value="1"/>
</dbReference>
<evidence type="ECO:0000256" key="1">
    <source>
        <dbReference type="ARBA" id="ARBA00023015"/>
    </source>
</evidence>
<comment type="caution">
    <text evidence="5">The sequence shown here is derived from an EMBL/GenBank/DDBJ whole genome shotgun (WGS) entry which is preliminary data.</text>
</comment>
<organism evidence="5 6">
    <name type="scientific">Microbulbifer rhizosphaerae</name>
    <dbReference type="NCBI Taxonomy" id="1562603"/>
    <lineage>
        <taxon>Bacteria</taxon>
        <taxon>Pseudomonadati</taxon>
        <taxon>Pseudomonadota</taxon>
        <taxon>Gammaproteobacteria</taxon>
        <taxon>Cellvibrionales</taxon>
        <taxon>Microbulbiferaceae</taxon>
        <taxon>Microbulbifer</taxon>
    </lineage>
</organism>
<feature type="domain" description="HTH araC/xylS-type" evidence="4">
    <location>
        <begin position="217"/>
        <end position="316"/>
    </location>
</feature>
<evidence type="ECO:0000256" key="3">
    <source>
        <dbReference type="ARBA" id="ARBA00023163"/>
    </source>
</evidence>
<dbReference type="GO" id="GO:0003700">
    <property type="term" value="F:DNA-binding transcription factor activity"/>
    <property type="evidence" value="ECO:0007669"/>
    <property type="project" value="InterPro"/>
</dbReference>
<reference evidence="5 6" key="1">
    <citation type="submission" date="2020-08" db="EMBL/GenBank/DDBJ databases">
        <title>Genomic Encyclopedia of Type Strains, Phase III (KMG-III): the genomes of soil and plant-associated and newly described type strains.</title>
        <authorList>
            <person name="Whitman W."/>
        </authorList>
    </citation>
    <scope>NUCLEOTIDE SEQUENCE [LARGE SCALE GENOMIC DNA]</scope>
    <source>
        <strain evidence="5 6">CECT 8799</strain>
    </source>
</reference>
<dbReference type="PROSITE" id="PS00041">
    <property type="entry name" value="HTH_ARAC_FAMILY_1"/>
    <property type="match status" value="1"/>
</dbReference>
<dbReference type="Proteomes" id="UP000535937">
    <property type="component" value="Unassembled WGS sequence"/>
</dbReference>
<dbReference type="InterPro" id="IPR050204">
    <property type="entry name" value="AraC_XylS_family_regulators"/>
</dbReference>
<protein>
    <submittedName>
        <fullName evidence="5">AraC-like DNA-binding protein</fullName>
    </submittedName>
</protein>
<dbReference type="EMBL" id="JACHWZ010000004">
    <property type="protein sequence ID" value="MBB3060196.1"/>
    <property type="molecule type" value="Genomic_DNA"/>
</dbReference>
<dbReference type="Pfam" id="PF12833">
    <property type="entry name" value="HTH_18"/>
    <property type="match status" value="1"/>
</dbReference>
<dbReference type="SUPFAM" id="SSF46689">
    <property type="entry name" value="Homeodomain-like"/>
    <property type="match status" value="1"/>
</dbReference>
<dbReference type="Gene3D" id="1.10.10.60">
    <property type="entry name" value="Homeodomain-like"/>
    <property type="match status" value="1"/>
</dbReference>
<dbReference type="PANTHER" id="PTHR46796:SF6">
    <property type="entry name" value="ARAC SUBFAMILY"/>
    <property type="match status" value="1"/>
</dbReference>
<dbReference type="GO" id="GO:0043565">
    <property type="term" value="F:sequence-specific DNA binding"/>
    <property type="evidence" value="ECO:0007669"/>
    <property type="project" value="InterPro"/>
</dbReference>
<sequence>MSPILRVNTATVAPQRRLDYWNDHVASLYAGMSVDSTASNFSARLLHVNVGRIGVMRAFSDQAIVRRNTSSTHVPGDQDILKIHLQNRGTSINRQGRREAWLQVGDLTVCENRSSYMIEPSSESDMFALELPQNLAQQYFPDISARIMQRVTAFSLHGRLLFNLLNTIYQECDPGYREDINLDDLEPVLLELLKPVLSNPCDGNVDMGSSKTRDSLQRLKTLVQQHLLNPELGTEMLANEAGMSERRVQALFAELGTTPTFYIRDQRLDWAAERLRYDLDHPVTRIAHSAGFNDSAYFSRCFRLRYGETPKRYRARPAVFR</sequence>
<evidence type="ECO:0000313" key="5">
    <source>
        <dbReference type="EMBL" id="MBB3060196.1"/>
    </source>
</evidence>
<dbReference type="InterPro" id="IPR018062">
    <property type="entry name" value="HTH_AraC-typ_CS"/>
</dbReference>
<keyword evidence="2 5" id="KW-0238">DNA-binding</keyword>
<dbReference type="AlphaFoldDB" id="A0A7W4W9M4"/>
<proteinExistence type="predicted"/>
<gene>
    <name evidence="5" type="ORF">FHS09_001011</name>
</gene>
<evidence type="ECO:0000313" key="6">
    <source>
        <dbReference type="Proteomes" id="UP000535937"/>
    </source>
</evidence>
<evidence type="ECO:0000259" key="4">
    <source>
        <dbReference type="PROSITE" id="PS01124"/>
    </source>
</evidence>
<keyword evidence="1" id="KW-0805">Transcription regulation</keyword>
<keyword evidence="6" id="KW-1185">Reference proteome</keyword>
<keyword evidence="3" id="KW-0804">Transcription</keyword>